<reference evidence="3" key="1">
    <citation type="submission" date="2016-10" db="EMBL/GenBank/DDBJ databases">
        <authorList>
            <person name="Varghese N."/>
            <person name="Submissions S."/>
        </authorList>
    </citation>
    <scope>NUCLEOTIDE SEQUENCE [LARGE SCALE GENOMIC DNA]</scope>
    <source>
        <strain evidence="3">Nm44</strain>
    </source>
</reference>
<feature type="compositionally biased region" description="Basic residues" evidence="1">
    <location>
        <begin position="72"/>
        <end position="84"/>
    </location>
</feature>
<evidence type="ECO:0000313" key="3">
    <source>
        <dbReference type="Proteomes" id="UP000183287"/>
    </source>
</evidence>
<dbReference type="EMBL" id="FOUB01000128">
    <property type="protein sequence ID" value="SFN19198.1"/>
    <property type="molecule type" value="Genomic_DNA"/>
</dbReference>
<proteinExistence type="predicted"/>
<organism evidence="2 3">
    <name type="scientific">Nitrosomonas communis</name>
    <dbReference type="NCBI Taxonomy" id="44574"/>
    <lineage>
        <taxon>Bacteria</taxon>
        <taxon>Pseudomonadati</taxon>
        <taxon>Pseudomonadota</taxon>
        <taxon>Betaproteobacteria</taxon>
        <taxon>Nitrosomonadales</taxon>
        <taxon>Nitrosomonadaceae</taxon>
        <taxon>Nitrosomonas</taxon>
    </lineage>
</organism>
<protein>
    <submittedName>
        <fullName evidence="2">Uncharacterized protein</fullName>
    </submittedName>
</protein>
<sequence length="93" mass="10496">MPPLGGANSCPFEGLTEISLRLCRNILRLVEQSRGKAVKQAVCDRGYRSKREVNGTPIILPGKALKQDTRHQKNKKRKQCRRRAGQLNRLSVT</sequence>
<feature type="region of interest" description="Disordered" evidence="1">
    <location>
        <begin position="65"/>
        <end position="93"/>
    </location>
</feature>
<evidence type="ECO:0000256" key="1">
    <source>
        <dbReference type="SAM" id="MobiDB-lite"/>
    </source>
</evidence>
<dbReference type="AlphaFoldDB" id="A0A1I4WZB0"/>
<gene>
    <name evidence="2" type="ORF">SAMN05421863_11283</name>
</gene>
<dbReference type="Proteomes" id="UP000183287">
    <property type="component" value="Unassembled WGS sequence"/>
</dbReference>
<accession>A0A1I4WZB0</accession>
<evidence type="ECO:0000313" key="2">
    <source>
        <dbReference type="EMBL" id="SFN19198.1"/>
    </source>
</evidence>
<name>A0A1I4WZB0_9PROT</name>
<keyword evidence="3" id="KW-1185">Reference proteome</keyword>